<accession>R7S8V1</accession>
<gene>
    <name evidence="1" type="ORF">TRAVEDRAFT_54079</name>
</gene>
<dbReference type="RefSeq" id="XP_008045190.1">
    <property type="nucleotide sequence ID" value="XM_008046999.1"/>
</dbReference>
<proteinExistence type="predicted"/>
<reference evidence="2" key="1">
    <citation type="journal article" date="2012" name="Science">
        <title>The Paleozoic origin of enzymatic lignin decomposition reconstructed from 31 fungal genomes.</title>
        <authorList>
            <person name="Floudas D."/>
            <person name="Binder M."/>
            <person name="Riley R."/>
            <person name="Barry K."/>
            <person name="Blanchette R.A."/>
            <person name="Henrissat B."/>
            <person name="Martinez A.T."/>
            <person name="Otillar R."/>
            <person name="Spatafora J.W."/>
            <person name="Yadav J.S."/>
            <person name="Aerts A."/>
            <person name="Benoit I."/>
            <person name="Boyd A."/>
            <person name="Carlson A."/>
            <person name="Copeland A."/>
            <person name="Coutinho P.M."/>
            <person name="de Vries R.P."/>
            <person name="Ferreira P."/>
            <person name="Findley K."/>
            <person name="Foster B."/>
            <person name="Gaskell J."/>
            <person name="Glotzer D."/>
            <person name="Gorecki P."/>
            <person name="Heitman J."/>
            <person name="Hesse C."/>
            <person name="Hori C."/>
            <person name="Igarashi K."/>
            <person name="Jurgens J.A."/>
            <person name="Kallen N."/>
            <person name="Kersten P."/>
            <person name="Kohler A."/>
            <person name="Kuees U."/>
            <person name="Kumar T.K.A."/>
            <person name="Kuo A."/>
            <person name="LaButti K."/>
            <person name="Larrondo L.F."/>
            <person name="Lindquist E."/>
            <person name="Ling A."/>
            <person name="Lombard V."/>
            <person name="Lucas S."/>
            <person name="Lundell T."/>
            <person name="Martin R."/>
            <person name="McLaughlin D.J."/>
            <person name="Morgenstern I."/>
            <person name="Morin E."/>
            <person name="Murat C."/>
            <person name="Nagy L.G."/>
            <person name="Nolan M."/>
            <person name="Ohm R.A."/>
            <person name="Patyshakuliyeva A."/>
            <person name="Rokas A."/>
            <person name="Ruiz-Duenas F.J."/>
            <person name="Sabat G."/>
            <person name="Salamov A."/>
            <person name="Samejima M."/>
            <person name="Schmutz J."/>
            <person name="Slot J.C."/>
            <person name="St John F."/>
            <person name="Stenlid J."/>
            <person name="Sun H."/>
            <person name="Sun S."/>
            <person name="Syed K."/>
            <person name="Tsang A."/>
            <person name="Wiebenga A."/>
            <person name="Young D."/>
            <person name="Pisabarro A."/>
            <person name="Eastwood D.C."/>
            <person name="Martin F."/>
            <person name="Cullen D."/>
            <person name="Grigoriev I.V."/>
            <person name="Hibbett D.S."/>
        </authorList>
    </citation>
    <scope>NUCLEOTIDE SEQUENCE [LARGE SCALE GENOMIC DNA]</scope>
    <source>
        <strain evidence="2">FP-101664</strain>
    </source>
</reference>
<dbReference type="KEGG" id="tvs:TRAVEDRAFT_54079"/>
<sequence length="194" mass="22271">METTRSQDSKHPPLWHWGFIYDLPFLFKLARKLQAEGSAGSRRAPLPDVDFSVDPLHGADLEDAEEDVMEDQTYRTVMMWNWGSQYLADYVCMSHLANYTVYVHNGRSGNDQRMVRCIAFVQADVWHYQELDGLEHTKGELPDDATMEKFTELLGPPGWYLDIQSTARDDIGPRLESGEYQVEQGMPGMFTQDT</sequence>
<name>R7S8V1_TRAVS</name>
<dbReference type="EMBL" id="JH711797">
    <property type="protein sequence ID" value="EIW52105.1"/>
    <property type="molecule type" value="Genomic_DNA"/>
</dbReference>
<dbReference type="AlphaFoldDB" id="R7S8V1"/>
<organism evidence="1 2">
    <name type="scientific">Trametes versicolor (strain FP-101664)</name>
    <name type="common">White-rot fungus</name>
    <name type="synonym">Coriolus versicolor</name>
    <dbReference type="NCBI Taxonomy" id="717944"/>
    <lineage>
        <taxon>Eukaryota</taxon>
        <taxon>Fungi</taxon>
        <taxon>Dikarya</taxon>
        <taxon>Basidiomycota</taxon>
        <taxon>Agaricomycotina</taxon>
        <taxon>Agaricomycetes</taxon>
        <taxon>Polyporales</taxon>
        <taxon>Polyporaceae</taxon>
        <taxon>Trametes</taxon>
    </lineage>
</organism>
<dbReference type="GeneID" id="19417309"/>
<protein>
    <submittedName>
        <fullName evidence="1">Uncharacterized protein</fullName>
    </submittedName>
</protein>
<evidence type="ECO:0000313" key="1">
    <source>
        <dbReference type="EMBL" id="EIW52105.1"/>
    </source>
</evidence>
<dbReference type="Proteomes" id="UP000054317">
    <property type="component" value="Unassembled WGS sequence"/>
</dbReference>
<evidence type="ECO:0000313" key="2">
    <source>
        <dbReference type="Proteomes" id="UP000054317"/>
    </source>
</evidence>
<keyword evidence="2" id="KW-1185">Reference proteome</keyword>